<protein>
    <submittedName>
        <fullName evidence="3">Protein phosphatase 2C like domain containing 1</fullName>
    </submittedName>
</protein>
<dbReference type="AlphaFoldDB" id="A0A0D9RBR8"/>
<dbReference type="Ensembl" id="ENSCSAT00000007895.1">
    <property type="protein sequence ID" value="ENSCSAP00000006057.1"/>
    <property type="gene ID" value="ENSCSAG00000009816.1"/>
</dbReference>
<dbReference type="InterPro" id="IPR015655">
    <property type="entry name" value="PP2C"/>
</dbReference>
<reference evidence="3" key="2">
    <citation type="submission" date="2025-08" db="UniProtKB">
        <authorList>
            <consortium name="Ensembl"/>
        </authorList>
    </citation>
    <scope>IDENTIFICATION</scope>
</reference>
<organism evidence="3 4">
    <name type="scientific">Chlorocebus sabaeus</name>
    <name type="common">Green monkey</name>
    <name type="synonym">Simia sabaea</name>
    <dbReference type="NCBI Taxonomy" id="60711"/>
    <lineage>
        <taxon>Eukaryota</taxon>
        <taxon>Metazoa</taxon>
        <taxon>Chordata</taxon>
        <taxon>Craniata</taxon>
        <taxon>Vertebrata</taxon>
        <taxon>Euteleostomi</taxon>
        <taxon>Mammalia</taxon>
        <taxon>Eutheria</taxon>
        <taxon>Euarchontoglires</taxon>
        <taxon>Primates</taxon>
        <taxon>Haplorrhini</taxon>
        <taxon>Catarrhini</taxon>
        <taxon>Cercopithecidae</taxon>
        <taxon>Cercopithecinae</taxon>
        <taxon>Chlorocebus</taxon>
    </lineage>
</organism>
<dbReference type="Pfam" id="PF00481">
    <property type="entry name" value="PP2C"/>
    <property type="match status" value="1"/>
</dbReference>
<evidence type="ECO:0000313" key="3">
    <source>
        <dbReference type="Ensembl" id="ENSCSAP00000006057.1"/>
    </source>
</evidence>
<dbReference type="Proteomes" id="UP000029965">
    <property type="component" value="Chromosome 15"/>
</dbReference>
<dbReference type="Gene3D" id="3.60.40.10">
    <property type="entry name" value="PPM-type phosphatase domain"/>
    <property type="match status" value="1"/>
</dbReference>
<evidence type="ECO:0000313" key="4">
    <source>
        <dbReference type="Proteomes" id="UP000029965"/>
    </source>
</evidence>
<dbReference type="PANTHER" id="PTHR13832">
    <property type="entry name" value="PROTEIN PHOSPHATASE 2C"/>
    <property type="match status" value="1"/>
</dbReference>
<keyword evidence="4" id="KW-1185">Reference proteome</keyword>
<dbReference type="CDD" id="cd00143">
    <property type="entry name" value="PP2Cc"/>
    <property type="match status" value="1"/>
</dbReference>
<dbReference type="Bgee" id="ENSCSAG00000009816">
    <property type="expression patterns" value="Expressed in fibroblast and 3 other cell types or tissues"/>
</dbReference>
<dbReference type="GO" id="GO:0004722">
    <property type="term" value="F:protein serine/threonine phosphatase activity"/>
    <property type="evidence" value="ECO:0007669"/>
    <property type="project" value="InterPro"/>
</dbReference>
<dbReference type="PANTHER" id="PTHR13832:SF837">
    <property type="entry name" value="PROTEIN PHOSPHATASE 2C-LIKE DOMAIN-CONTAINING PROTEIN 1"/>
    <property type="match status" value="1"/>
</dbReference>
<dbReference type="eggNOG" id="KOG0698">
    <property type="taxonomic scope" value="Eukaryota"/>
</dbReference>
<dbReference type="SMART" id="SM00332">
    <property type="entry name" value="PP2Cc"/>
    <property type="match status" value="1"/>
</dbReference>
<dbReference type="GeneTree" id="ENSGT00390000017863"/>
<reference evidence="3 4" key="1">
    <citation type="submission" date="2014-03" db="EMBL/GenBank/DDBJ databases">
        <authorList>
            <person name="Warren W."/>
            <person name="Wilson R.K."/>
        </authorList>
    </citation>
    <scope>NUCLEOTIDE SEQUENCE</scope>
</reference>
<dbReference type="InterPro" id="IPR001932">
    <property type="entry name" value="PPM-type_phosphatase-like_dom"/>
</dbReference>
<accession>A0A0D9RBR8</accession>
<reference evidence="3" key="3">
    <citation type="submission" date="2025-09" db="UniProtKB">
        <authorList>
            <consortium name="Ensembl"/>
        </authorList>
    </citation>
    <scope>IDENTIFICATION</scope>
</reference>
<gene>
    <name evidence="3" type="primary">PP2D1</name>
</gene>
<dbReference type="PROSITE" id="PS51746">
    <property type="entry name" value="PPM_2"/>
    <property type="match status" value="1"/>
</dbReference>
<proteinExistence type="inferred from homology"/>
<sequence length="631" mass="71956">MSLGNICRVFWKSREWNMKTSTFDSYLDIPLLPKRKRFRKKKSRPVRHTKRHEEEQVYEQATTLPCSICKHEIDLTGIFLHKKQHVALATLGFQWMGGKKPLPSVIAVQRQFMISKLLSSFMFTEKPLQSINNAFELLWKKKIPAYYKIFDNIDRSVIYSQKIRHLLIKGVGICEDRNSTWKADMNDKFTVVSNFGNKPNVCFFGLFDGHHGASAAELTSMELPVLLLHQLSKFDPSYQMTTDEQQIINSFYTVFREEYTAIEDLFSAINKTEAVRREYEDIHKAFAKAFWRMDRLLRLGRKEVSRVQWSGCSAVTCILEGKPKSPYAHKNWKRRNHHDGLSENSTSQEMPQIIPGILHVANTGNVQAVLCRNGKGFCLTKEHTTRNTNERRRVLQNGTVISSNEPYGLVEGQVRTTRGLGFHGNLKLKKSIIPAPQTISVPIDDLCQFLILATNGLWEVLDKEEVTALAMTTFHMYKETYCSIIPKKSSPSKGPLLFSTIEPNRTKSQSNIHVLFQYKSVSEGCVSTTNSKENLSDSNYSKYCIYNPENVETFPAETTHHKPCSEKVTDRPISVNGVATNEKESGTKNFYEGAAEYVSRELVNAALLAGSRDNITVMVIFLNGSEYQLLT</sequence>
<evidence type="ECO:0000256" key="1">
    <source>
        <dbReference type="ARBA" id="ARBA00006702"/>
    </source>
</evidence>
<comment type="similarity">
    <text evidence="1">Belongs to the PP2C family.</text>
</comment>
<dbReference type="EMBL" id="AQIB01076453">
    <property type="status" value="NOT_ANNOTATED_CDS"/>
    <property type="molecule type" value="Genomic_DNA"/>
</dbReference>
<dbReference type="OMA" id="NFYEGAA"/>
<dbReference type="STRING" id="60711.ENSCSAP00000006057"/>
<feature type="domain" description="PPM-type phosphatase" evidence="2">
    <location>
        <begin position="170"/>
        <end position="622"/>
    </location>
</feature>
<dbReference type="SUPFAM" id="SSF81606">
    <property type="entry name" value="PP2C-like"/>
    <property type="match status" value="1"/>
</dbReference>
<evidence type="ECO:0000259" key="2">
    <source>
        <dbReference type="PROSITE" id="PS51746"/>
    </source>
</evidence>
<name>A0A0D9RBR8_CHLSB</name>
<dbReference type="InterPro" id="IPR036457">
    <property type="entry name" value="PPM-type-like_dom_sf"/>
</dbReference>